<dbReference type="EMBL" id="CP113162">
    <property type="protein sequence ID" value="WEF52528.1"/>
    <property type="molecule type" value="Genomic_DNA"/>
</dbReference>
<dbReference type="Gene3D" id="2.30.130.30">
    <property type="entry name" value="Hypothetical protein"/>
    <property type="match status" value="1"/>
</dbReference>
<accession>A0ABY8BRC6</accession>
<sequence length="216" mass="23979">MSVPHHIFMCARHWRMVPKPLREAIGQGWSMGGGSPYRANCLEAIRVVAGAEGARSAPGIEPGMKALTIWQPWASLIIMLAKPYEFRGWNFTDRPNLAKLVGRRIVIHAAARQPKADELEDILDRFDAGESSLLPSARPFVEWQLQSLRETKKIAAPVSAALGTAVIGEPVNVLKLFPDEDPDRLDPSMYGWPMTDVRQFPEPIPAAGAQGFWNWS</sequence>
<organism evidence="1 2">
    <name type="scientific">Afipia carboxydohydrogena</name>
    <name type="common">Pseudomonas carboxydohydrogena</name>
    <dbReference type="NCBI Taxonomy" id="290"/>
    <lineage>
        <taxon>Bacteria</taxon>
        <taxon>Pseudomonadati</taxon>
        <taxon>Pseudomonadota</taxon>
        <taxon>Alphaproteobacteria</taxon>
        <taxon>Hyphomicrobiales</taxon>
        <taxon>Nitrobacteraceae</taxon>
        <taxon>Afipia</taxon>
    </lineage>
</organism>
<dbReference type="RefSeq" id="WP_275248069.1">
    <property type="nucleotide sequence ID" value="NZ_BAABDX010000001.1"/>
</dbReference>
<dbReference type="SUPFAM" id="SSF88697">
    <property type="entry name" value="PUA domain-like"/>
    <property type="match status" value="1"/>
</dbReference>
<evidence type="ECO:0000313" key="2">
    <source>
        <dbReference type="Proteomes" id="UP001213907"/>
    </source>
</evidence>
<proteinExistence type="predicted"/>
<dbReference type="InterPro" id="IPR015947">
    <property type="entry name" value="PUA-like_sf"/>
</dbReference>
<gene>
    <name evidence="1" type="ORF">AFIC_001019</name>
</gene>
<reference evidence="1 2" key="1">
    <citation type="submission" date="2022-11" db="EMBL/GenBank/DDBJ databases">
        <authorList>
            <person name="Siebert D."/>
            <person name="Busche T."/>
            <person name="Saydam E."/>
            <person name="Kalinowski J."/>
            <person name="Ruckert C."/>
            <person name="Blombach B."/>
        </authorList>
    </citation>
    <scope>NUCLEOTIDE SEQUENCE [LARGE SCALE GENOMIC DNA]</scope>
    <source>
        <strain evidence="1 2">DSM 1083</strain>
    </source>
</reference>
<evidence type="ECO:0000313" key="1">
    <source>
        <dbReference type="EMBL" id="WEF52528.1"/>
    </source>
</evidence>
<protein>
    <submittedName>
        <fullName evidence="1">Uncharacterized protein</fullName>
    </submittedName>
</protein>
<name>A0ABY8BRC6_AFICR</name>
<keyword evidence="2" id="KW-1185">Reference proteome</keyword>
<dbReference type="Proteomes" id="UP001213907">
    <property type="component" value="Chromosome"/>
</dbReference>